<keyword evidence="2" id="KW-1185">Reference proteome</keyword>
<proteinExistence type="predicted"/>
<comment type="caution">
    <text evidence="1">The sequence shown here is derived from an EMBL/GenBank/DDBJ whole genome shotgun (WGS) entry which is preliminary data.</text>
</comment>
<evidence type="ECO:0000313" key="1">
    <source>
        <dbReference type="EMBL" id="GAA2174928.1"/>
    </source>
</evidence>
<name>A0ABP5MN11_9MICO</name>
<dbReference type="EMBL" id="BAAAQT010000006">
    <property type="protein sequence ID" value="GAA2174928.1"/>
    <property type="molecule type" value="Genomic_DNA"/>
</dbReference>
<sequence length="149" mass="15414">MRGPQTGWDHALAPRADGASHWGMATVTIDRDHYGQLLLSAGQDHAEATATAIGNGAGGGPGPSFAALVADAFAVDPAAADELADAYRDALRELCGTRGLAVPDDDAMLDGIRRDLRPRRHPGVSLEALVAHLGRERDASRAAAAVEDG</sequence>
<reference evidence="2" key="1">
    <citation type="journal article" date="2019" name="Int. J. Syst. Evol. Microbiol.">
        <title>The Global Catalogue of Microorganisms (GCM) 10K type strain sequencing project: providing services to taxonomists for standard genome sequencing and annotation.</title>
        <authorList>
            <consortium name="The Broad Institute Genomics Platform"/>
            <consortium name="The Broad Institute Genome Sequencing Center for Infectious Disease"/>
            <person name="Wu L."/>
            <person name="Ma J."/>
        </authorList>
    </citation>
    <scope>NUCLEOTIDE SEQUENCE [LARGE SCALE GENOMIC DNA]</scope>
    <source>
        <strain evidence="2">JCM 16026</strain>
    </source>
</reference>
<evidence type="ECO:0000313" key="2">
    <source>
        <dbReference type="Proteomes" id="UP001501599"/>
    </source>
</evidence>
<dbReference type="Proteomes" id="UP001501599">
    <property type="component" value="Unassembled WGS sequence"/>
</dbReference>
<gene>
    <name evidence="1" type="ORF">GCM10009846_22760</name>
</gene>
<organism evidence="1 2">
    <name type="scientific">Agrococcus versicolor</name>
    <dbReference type="NCBI Taxonomy" id="501482"/>
    <lineage>
        <taxon>Bacteria</taxon>
        <taxon>Bacillati</taxon>
        <taxon>Actinomycetota</taxon>
        <taxon>Actinomycetes</taxon>
        <taxon>Micrococcales</taxon>
        <taxon>Microbacteriaceae</taxon>
        <taxon>Agrococcus</taxon>
    </lineage>
</organism>
<protein>
    <submittedName>
        <fullName evidence="1">Uncharacterized protein</fullName>
    </submittedName>
</protein>
<accession>A0ABP5MN11</accession>